<dbReference type="UniPathway" id="UPA00040"/>
<comment type="similarity">
    <text evidence="2">Belongs to the histone deacetylase family.</text>
</comment>
<dbReference type="GO" id="GO:0040029">
    <property type="term" value="P:epigenetic regulation of gene expression"/>
    <property type="evidence" value="ECO:0007669"/>
    <property type="project" value="TreeGrafter"/>
</dbReference>
<evidence type="ECO:0000256" key="3">
    <source>
        <dbReference type="ARBA" id="ARBA00020218"/>
    </source>
</evidence>
<comment type="caution">
    <text evidence="6">The sequence shown here is derived from an EMBL/GenBank/DDBJ whole genome shotgun (WGS) entry which is preliminary data.</text>
</comment>
<evidence type="ECO:0000256" key="4">
    <source>
        <dbReference type="ARBA" id="ARBA00022627"/>
    </source>
</evidence>
<dbReference type="InterPro" id="IPR023801">
    <property type="entry name" value="His_deacetylse_dom"/>
</dbReference>
<comment type="pathway">
    <text evidence="1">Ketone degradation; acetoin degradation.</text>
</comment>
<keyword evidence="4" id="KW-0006">Acetoin catabolism</keyword>
<dbReference type="PANTHER" id="PTHR10625:SF10">
    <property type="entry name" value="HISTONE DEACETYLASE HDAC1"/>
    <property type="match status" value="1"/>
</dbReference>
<reference evidence="6 7" key="1">
    <citation type="submission" date="2020-08" db="EMBL/GenBank/DDBJ databases">
        <title>Sequencing the genomes of 1000 actinobacteria strains.</title>
        <authorList>
            <person name="Klenk H.-P."/>
        </authorList>
    </citation>
    <scope>NUCLEOTIDE SEQUENCE [LARGE SCALE GENOMIC DNA]</scope>
    <source>
        <strain evidence="6 7">DSM 19079</strain>
    </source>
</reference>
<dbReference type="PRINTS" id="PR01272">
    <property type="entry name" value="ACUCPROTEIN"/>
</dbReference>
<feature type="domain" description="Histone deacetylase" evidence="5">
    <location>
        <begin position="31"/>
        <end position="327"/>
    </location>
</feature>
<organism evidence="6 7">
    <name type="scientific">Micrococcus flavus</name>
    <dbReference type="NCBI Taxonomy" id="384602"/>
    <lineage>
        <taxon>Bacteria</taxon>
        <taxon>Bacillati</taxon>
        <taxon>Actinomycetota</taxon>
        <taxon>Actinomycetes</taxon>
        <taxon>Micrococcales</taxon>
        <taxon>Micrococcaceae</taxon>
        <taxon>Micrococcus</taxon>
    </lineage>
</organism>
<dbReference type="EMBL" id="JACHMC010000001">
    <property type="protein sequence ID" value="MBB4882057.1"/>
    <property type="molecule type" value="Genomic_DNA"/>
</dbReference>
<dbReference type="PANTHER" id="PTHR10625">
    <property type="entry name" value="HISTONE DEACETYLASE HDAC1-RELATED"/>
    <property type="match status" value="1"/>
</dbReference>
<accession>A0A7W7L1R5</accession>
<dbReference type="InterPro" id="IPR037138">
    <property type="entry name" value="His_deacetylse_dom_sf"/>
</dbReference>
<dbReference type="SUPFAM" id="SSF52768">
    <property type="entry name" value="Arginase/deacetylase"/>
    <property type="match status" value="1"/>
</dbReference>
<evidence type="ECO:0000256" key="2">
    <source>
        <dbReference type="ARBA" id="ARBA00005947"/>
    </source>
</evidence>
<name>A0A7W7L1R5_9MICC</name>
<keyword evidence="7" id="KW-1185">Reference proteome</keyword>
<evidence type="ECO:0000256" key="1">
    <source>
        <dbReference type="ARBA" id="ARBA00005101"/>
    </source>
</evidence>
<dbReference type="GO" id="GO:0045150">
    <property type="term" value="P:acetoin catabolic process"/>
    <property type="evidence" value="ECO:0007669"/>
    <property type="project" value="UniProtKB-UniPathway"/>
</dbReference>
<dbReference type="Gene3D" id="3.40.800.20">
    <property type="entry name" value="Histone deacetylase domain"/>
    <property type="match status" value="1"/>
</dbReference>
<proteinExistence type="inferred from homology"/>
<dbReference type="RefSeq" id="WP_376698698.1">
    <property type="nucleotide sequence ID" value="NZ_BMLA01000003.1"/>
</dbReference>
<dbReference type="InterPro" id="IPR000286">
    <property type="entry name" value="HDACs"/>
</dbReference>
<evidence type="ECO:0000313" key="7">
    <source>
        <dbReference type="Proteomes" id="UP000560081"/>
    </source>
</evidence>
<dbReference type="AlphaFoldDB" id="A0A7W7L1R5"/>
<dbReference type="GO" id="GO:0004407">
    <property type="term" value="F:histone deacetylase activity"/>
    <property type="evidence" value="ECO:0007669"/>
    <property type="project" value="TreeGrafter"/>
</dbReference>
<protein>
    <recommendedName>
        <fullName evidence="3">Acetoin utilization protein AcuC</fullName>
    </recommendedName>
</protein>
<evidence type="ECO:0000313" key="6">
    <source>
        <dbReference type="EMBL" id="MBB4882057.1"/>
    </source>
</evidence>
<dbReference type="InterPro" id="IPR023696">
    <property type="entry name" value="Ureohydrolase_dom_sf"/>
</dbReference>
<dbReference type="InterPro" id="IPR003085">
    <property type="entry name" value="AcuC"/>
</dbReference>
<dbReference type="Pfam" id="PF00850">
    <property type="entry name" value="Hist_deacetyl"/>
    <property type="match status" value="1"/>
</dbReference>
<dbReference type="Proteomes" id="UP000560081">
    <property type="component" value="Unassembled WGS sequence"/>
</dbReference>
<evidence type="ECO:0000259" key="5">
    <source>
        <dbReference type="Pfam" id="PF00850"/>
    </source>
</evidence>
<gene>
    <name evidence="6" type="ORF">BJ976_000408</name>
</gene>
<sequence>MTSATSDAAQPAPTAVVWDPSLLKYRFSAHHPMAPLRLDLTHRLTDALGLLDAEHVRILQPPVATDEELATVHSPEFIAAVRSASCEDAAVDEAHGLGTEDCPTFPDLHESAARIAGGTRAAAEAVWSGEVTRAVNFSGGMHHAARDRASGFCIYNDCALAIRRLLDLGAERVAYVDVDAHHGDGTQAIFYDDPRVMTISLHETGISLFPGTGFANETGGPDAVGTAVNVALPPRTGDAGFLRAAHAVIPQLLEEFAPDVLITQHGCDSHAADPLADLRLSVDGQRQLAFDLGDWADRFAHGRWLATGGGGYNPLRVVPRAWTHLVGVVTGQPVPLSTPIPEAWREHVRRLGKEDLTGDMSLFEGDDEARIPAVMGEDADVWWRSWEVGYDPADPVDQTIMATRREVFPLHGLDPWFG</sequence>
<dbReference type="PRINTS" id="PR01270">
    <property type="entry name" value="HDASUPER"/>
</dbReference>
<dbReference type="CDD" id="cd09994">
    <property type="entry name" value="HDAC_AcuC_like"/>
    <property type="match status" value="1"/>
</dbReference>